<keyword evidence="2" id="KW-0012">Acyltransferase</keyword>
<dbReference type="PROSITE" id="PS51186">
    <property type="entry name" value="GNAT"/>
    <property type="match status" value="1"/>
</dbReference>
<dbReference type="Gene3D" id="3.40.630.30">
    <property type="match status" value="1"/>
</dbReference>
<dbReference type="CDD" id="cd04301">
    <property type="entry name" value="NAT_SF"/>
    <property type="match status" value="1"/>
</dbReference>
<dbReference type="AlphaFoldDB" id="A0A1K2HT12"/>
<evidence type="ECO:0000259" key="3">
    <source>
        <dbReference type="PROSITE" id="PS51186"/>
    </source>
</evidence>
<protein>
    <submittedName>
        <fullName evidence="4">Acetyltransferase (GNAT) domain-containing protein</fullName>
    </submittedName>
</protein>
<dbReference type="InterPro" id="IPR016181">
    <property type="entry name" value="Acyl_CoA_acyltransferase"/>
</dbReference>
<dbReference type="PANTHER" id="PTHR43626:SF4">
    <property type="entry name" value="GCN5-RELATED N-ACETYLTRANSFERASE 2, CHLOROPLASTIC"/>
    <property type="match status" value="1"/>
</dbReference>
<dbReference type="GO" id="GO:0008080">
    <property type="term" value="F:N-acetyltransferase activity"/>
    <property type="evidence" value="ECO:0007669"/>
    <property type="project" value="InterPro"/>
</dbReference>
<dbReference type="SUPFAM" id="SSF55729">
    <property type="entry name" value="Acyl-CoA N-acyltransferases (Nat)"/>
    <property type="match status" value="1"/>
</dbReference>
<evidence type="ECO:0000256" key="2">
    <source>
        <dbReference type="ARBA" id="ARBA00023315"/>
    </source>
</evidence>
<organism evidence="4 5">
    <name type="scientific">Devosia enhydra</name>
    <dbReference type="NCBI Taxonomy" id="665118"/>
    <lineage>
        <taxon>Bacteria</taxon>
        <taxon>Pseudomonadati</taxon>
        <taxon>Pseudomonadota</taxon>
        <taxon>Alphaproteobacteria</taxon>
        <taxon>Hyphomicrobiales</taxon>
        <taxon>Devosiaceae</taxon>
        <taxon>Devosia</taxon>
    </lineage>
</organism>
<dbReference type="PANTHER" id="PTHR43626">
    <property type="entry name" value="ACYL-COA N-ACYLTRANSFERASE"/>
    <property type="match status" value="1"/>
</dbReference>
<dbReference type="Proteomes" id="UP000183447">
    <property type="component" value="Unassembled WGS sequence"/>
</dbReference>
<sequence length="136" mass="15643">MAIVFAQENDLRVEDYAEVLRNCAMRHKRPVDNLDRLEEMLRGANFIVTAREDGEILGFARCLTDHAWVCFCSDFAVKESAQRRGVGRGILETCWRLLGPRIGFTLLSERDTVGFYEAAGMTRWEAGFYRTREDKS</sequence>
<evidence type="ECO:0000313" key="5">
    <source>
        <dbReference type="Proteomes" id="UP000183447"/>
    </source>
</evidence>
<dbReference type="InterPro" id="IPR000182">
    <property type="entry name" value="GNAT_dom"/>
</dbReference>
<accession>A0A1K2HT12</accession>
<dbReference type="RefSeq" id="WP_072338591.1">
    <property type="nucleotide sequence ID" value="NZ_FPKU01000001.1"/>
</dbReference>
<evidence type="ECO:0000313" key="4">
    <source>
        <dbReference type="EMBL" id="SFZ80978.1"/>
    </source>
</evidence>
<dbReference type="STRING" id="665118.SAMN02983003_0241"/>
<keyword evidence="5" id="KW-1185">Reference proteome</keyword>
<evidence type="ECO:0000256" key="1">
    <source>
        <dbReference type="ARBA" id="ARBA00022679"/>
    </source>
</evidence>
<proteinExistence type="predicted"/>
<gene>
    <name evidence="4" type="ORF">SAMN02983003_0241</name>
</gene>
<dbReference type="Pfam" id="PF00583">
    <property type="entry name" value="Acetyltransf_1"/>
    <property type="match status" value="1"/>
</dbReference>
<dbReference type="EMBL" id="FPKU01000001">
    <property type="protein sequence ID" value="SFZ80978.1"/>
    <property type="molecule type" value="Genomic_DNA"/>
</dbReference>
<keyword evidence="1 4" id="KW-0808">Transferase</keyword>
<feature type="domain" description="N-acetyltransferase" evidence="3">
    <location>
        <begin position="3"/>
        <end position="136"/>
    </location>
</feature>
<dbReference type="InterPro" id="IPR045039">
    <property type="entry name" value="NSI-like"/>
</dbReference>
<name>A0A1K2HT12_9HYPH</name>
<dbReference type="GO" id="GO:0005737">
    <property type="term" value="C:cytoplasm"/>
    <property type="evidence" value="ECO:0007669"/>
    <property type="project" value="TreeGrafter"/>
</dbReference>
<reference evidence="4 5" key="1">
    <citation type="submission" date="2016-11" db="EMBL/GenBank/DDBJ databases">
        <authorList>
            <person name="Jaros S."/>
            <person name="Januszkiewicz K."/>
            <person name="Wedrychowicz H."/>
        </authorList>
    </citation>
    <scope>NUCLEOTIDE SEQUENCE [LARGE SCALE GENOMIC DNA]</scope>
    <source>
        <strain evidence="4 5">ATCC 23634</strain>
    </source>
</reference>